<dbReference type="RefSeq" id="WP_146962756.1">
    <property type="nucleotide sequence ID" value="NZ_CP042467.1"/>
</dbReference>
<protein>
    <submittedName>
        <fullName evidence="3">Flp pilus assembly protein CpaB</fullName>
    </submittedName>
</protein>
<dbReference type="OrthoDB" id="9788329at2"/>
<dbReference type="AlphaFoldDB" id="A0A5B8XZM5"/>
<evidence type="ECO:0000259" key="2">
    <source>
        <dbReference type="SMART" id="SM00858"/>
    </source>
</evidence>
<dbReference type="Proteomes" id="UP000321595">
    <property type="component" value="Chromosome"/>
</dbReference>
<dbReference type="Pfam" id="PF08666">
    <property type="entry name" value="SAF"/>
    <property type="match status" value="1"/>
</dbReference>
<feature type="region of interest" description="Disordered" evidence="1">
    <location>
        <begin position="263"/>
        <end position="283"/>
    </location>
</feature>
<dbReference type="InterPro" id="IPR031571">
    <property type="entry name" value="RcpC_dom"/>
</dbReference>
<dbReference type="KEGG" id="bbae:FRD01_20245"/>
<evidence type="ECO:0000313" key="3">
    <source>
        <dbReference type="EMBL" id="QED29523.1"/>
    </source>
</evidence>
<name>A0A5B8XZM5_9DELT</name>
<keyword evidence="4" id="KW-1185">Reference proteome</keyword>
<dbReference type="InterPro" id="IPR017592">
    <property type="entry name" value="Pilus_assmbl_Flp-typ_CpaB"/>
</dbReference>
<sequence length="283" mass="30903">MAKKKLLIAAIIVGLFAAVLLYLYASQLEKETEVLMRDQREVVKAARNIPAGTPLTKDRITTEKVPERFLPPNPLLEADLNIYLNTPLAVNVEQGAMILTSDFSVQEVSRTLSSKIPPSERAMSMPVDAISGVSGLLRPGDRVDILATFPVGSADQVVADEKGEDGVGYITMTLLQNVTLLAVGQEISDVPTGDQRQASGYATVTLSVTIEEAELITISQTRGKMTLLLRNREDVDMHTVSRRTLKEVMTQLEVIQAARTVRVKKSGPKKPAGPIIERGDDRR</sequence>
<dbReference type="Pfam" id="PF16976">
    <property type="entry name" value="RcpC"/>
    <property type="match status" value="1"/>
</dbReference>
<dbReference type="CDD" id="cd11614">
    <property type="entry name" value="SAF_CpaB_FlgA_like"/>
    <property type="match status" value="1"/>
</dbReference>
<reference evidence="3 4" key="1">
    <citation type="submission" date="2019-08" db="EMBL/GenBank/DDBJ databases">
        <authorList>
            <person name="Liang Q."/>
        </authorList>
    </citation>
    <scope>NUCLEOTIDE SEQUENCE [LARGE SCALE GENOMIC DNA]</scope>
    <source>
        <strain evidence="3 4">V1718</strain>
    </source>
</reference>
<accession>A0A5B8XZM5</accession>
<dbReference type="EMBL" id="CP042467">
    <property type="protein sequence ID" value="QED29523.1"/>
    <property type="molecule type" value="Genomic_DNA"/>
</dbReference>
<evidence type="ECO:0000313" key="4">
    <source>
        <dbReference type="Proteomes" id="UP000321595"/>
    </source>
</evidence>
<feature type="domain" description="SAF" evidence="2">
    <location>
        <begin position="40"/>
        <end position="104"/>
    </location>
</feature>
<organism evidence="3 4">
    <name type="scientific">Microvenator marinus</name>
    <dbReference type="NCBI Taxonomy" id="2600177"/>
    <lineage>
        <taxon>Bacteria</taxon>
        <taxon>Deltaproteobacteria</taxon>
        <taxon>Bradymonadales</taxon>
        <taxon>Microvenatoraceae</taxon>
        <taxon>Microvenator</taxon>
    </lineage>
</organism>
<evidence type="ECO:0000256" key="1">
    <source>
        <dbReference type="SAM" id="MobiDB-lite"/>
    </source>
</evidence>
<dbReference type="NCBIfam" id="TIGR03177">
    <property type="entry name" value="pilus_cpaB"/>
    <property type="match status" value="1"/>
</dbReference>
<gene>
    <name evidence="3" type="primary">cpaB</name>
    <name evidence="3" type="ORF">FRD01_20245</name>
</gene>
<dbReference type="InterPro" id="IPR013974">
    <property type="entry name" value="SAF"/>
</dbReference>
<proteinExistence type="predicted"/>
<dbReference type="SMART" id="SM00858">
    <property type="entry name" value="SAF"/>
    <property type="match status" value="1"/>
</dbReference>